<dbReference type="EMBL" id="JASUXU010000075">
    <property type="protein sequence ID" value="KAK0310378.1"/>
    <property type="molecule type" value="Genomic_DNA"/>
</dbReference>
<feature type="region of interest" description="Disordered" evidence="1">
    <location>
        <begin position="99"/>
        <end position="175"/>
    </location>
</feature>
<protein>
    <submittedName>
        <fullName evidence="2">Uncharacterized protein</fullName>
    </submittedName>
</protein>
<name>A0AAN6F9G1_9PEZI</name>
<evidence type="ECO:0000313" key="2">
    <source>
        <dbReference type="EMBL" id="KAK0310378.1"/>
    </source>
</evidence>
<organism evidence="2 3">
    <name type="scientific">Friedmanniomyces endolithicus</name>
    <dbReference type="NCBI Taxonomy" id="329885"/>
    <lineage>
        <taxon>Eukaryota</taxon>
        <taxon>Fungi</taxon>
        <taxon>Dikarya</taxon>
        <taxon>Ascomycota</taxon>
        <taxon>Pezizomycotina</taxon>
        <taxon>Dothideomycetes</taxon>
        <taxon>Dothideomycetidae</taxon>
        <taxon>Mycosphaerellales</taxon>
        <taxon>Teratosphaeriaceae</taxon>
        <taxon>Friedmanniomyces</taxon>
    </lineage>
</organism>
<accession>A0AAN6F9G1</accession>
<feature type="compositionally biased region" description="Basic and acidic residues" evidence="1">
    <location>
        <begin position="150"/>
        <end position="175"/>
    </location>
</feature>
<sequence length="196" mass="22136">MPGTRQYQIERAESEEAVGGAAVPVCLEQRESALERTAALVPSLCRTATSQHHVMAPAMRSLIAEQEAVARYGRPPTHLHGRTHDSWIAARDGRAWPVPAQRTASQPTDHLPSPTQPQDWPERGNPGNKLSFNATRRRRYDQTPNQRRSSSPDDRGVREPSTRPEELRRDARRADMLWTIRITTYKAAPDEESRSE</sequence>
<comment type="caution">
    <text evidence="2">The sequence shown here is derived from an EMBL/GenBank/DDBJ whole genome shotgun (WGS) entry which is preliminary data.</text>
</comment>
<evidence type="ECO:0000256" key="1">
    <source>
        <dbReference type="SAM" id="MobiDB-lite"/>
    </source>
</evidence>
<evidence type="ECO:0000313" key="3">
    <source>
        <dbReference type="Proteomes" id="UP001168146"/>
    </source>
</evidence>
<proteinExistence type="predicted"/>
<reference evidence="2" key="1">
    <citation type="submission" date="2021-12" db="EMBL/GenBank/DDBJ databases">
        <title>Black yeast isolated from Biological Soil Crust.</title>
        <authorList>
            <person name="Kurbessoian T."/>
        </authorList>
    </citation>
    <scope>NUCLEOTIDE SEQUENCE</scope>
    <source>
        <strain evidence="2">CCFEE 5208</strain>
    </source>
</reference>
<dbReference type="AlphaFoldDB" id="A0AAN6F9G1"/>
<gene>
    <name evidence="2" type="ORF">LTR82_014764</name>
</gene>
<dbReference type="Proteomes" id="UP001168146">
    <property type="component" value="Unassembled WGS sequence"/>
</dbReference>